<sequence>KNKEENKRDKKIRELEKKVKKYKNFLEVKGVDIVYEIIIDYKNSVEKKENQLDYV</sequence>
<keyword evidence="2" id="KW-1185">Reference proteome</keyword>
<evidence type="ECO:0000313" key="1">
    <source>
        <dbReference type="EMBL" id="CAG8509470.1"/>
    </source>
</evidence>
<comment type="caution">
    <text evidence="1">The sequence shown here is derived from an EMBL/GenBank/DDBJ whole genome shotgun (WGS) entry which is preliminary data.</text>
</comment>
<evidence type="ECO:0000313" key="2">
    <source>
        <dbReference type="Proteomes" id="UP000789860"/>
    </source>
</evidence>
<dbReference type="Proteomes" id="UP000789860">
    <property type="component" value="Unassembled WGS sequence"/>
</dbReference>
<name>A0ACA9L3R1_9GLOM</name>
<proteinExistence type="predicted"/>
<dbReference type="EMBL" id="CAJVPM010004128">
    <property type="protein sequence ID" value="CAG8509470.1"/>
    <property type="molecule type" value="Genomic_DNA"/>
</dbReference>
<protein>
    <submittedName>
        <fullName evidence="1">11151_t:CDS:1</fullName>
    </submittedName>
</protein>
<feature type="non-terminal residue" evidence="1">
    <location>
        <position position="1"/>
    </location>
</feature>
<accession>A0ACA9L3R1</accession>
<gene>
    <name evidence="1" type="ORF">SCALOS_LOCUS3592</name>
</gene>
<organism evidence="1 2">
    <name type="scientific">Scutellospora calospora</name>
    <dbReference type="NCBI Taxonomy" id="85575"/>
    <lineage>
        <taxon>Eukaryota</taxon>
        <taxon>Fungi</taxon>
        <taxon>Fungi incertae sedis</taxon>
        <taxon>Mucoromycota</taxon>
        <taxon>Glomeromycotina</taxon>
        <taxon>Glomeromycetes</taxon>
        <taxon>Diversisporales</taxon>
        <taxon>Gigasporaceae</taxon>
        <taxon>Scutellospora</taxon>
    </lineage>
</organism>
<reference evidence="1" key="1">
    <citation type="submission" date="2021-06" db="EMBL/GenBank/DDBJ databases">
        <authorList>
            <person name="Kallberg Y."/>
            <person name="Tangrot J."/>
            <person name="Rosling A."/>
        </authorList>
    </citation>
    <scope>NUCLEOTIDE SEQUENCE</scope>
    <source>
        <strain evidence="1">AU212A</strain>
    </source>
</reference>